<evidence type="ECO:0000313" key="3">
    <source>
        <dbReference type="Proteomes" id="UP000001349"/>
    </source>
</evidence>
<dbReference type="Proteomes" id="UP000001349">
    <property type="component" value="Chromosome"/>
</dbReference>
<evidence type="ECO:0000256" key="1">
    <source>
        <dbReference type="SAM" id="SignalP"/>
    </source>
</evidence>
<evidence type="ECO:0000313" key="2">
    <source>
        <dbReference type="EMBL" id="ACL75292.1"/>
    </source>
</evidence>
<dbReference type="PROSITE" id="PS51257">
    <property type="entry name" value="PROKAR_LIPOPROTEIN"/>
    <property type="match status" value="1"/>
</dbReference>
<dbReference type="RefSeq" id="WP_015924449.1">
    <property type="nucleotide sequence ID" value="NC_011898.1"/>
</dbReference>
<evidence type="ECO:0008006" key="4">
    <source>
        <dbReference type="Google" id="ProtNLM"/>
    </source>
</evidence>
<organism evidence="2 3">
    <name type="scientific">Ruminiclostridium cellulolyticum (strain ATCC 35319 / DSM 5812 / JCM 6584 / H10)</name>
    <name type="common">Clostridium cellulolyticum</name>
    <dbReference type="NCBI Taxonomy" id="394503"/>
    <lineage>
        <taxon>Bacteria</taxon>
        <taxon>Bacillati</taxon>
        <taxon>Bacillota</taxon>
        <taxon>Clostridia</taxon>
        <taxon>Eubacteriales</taxon>
        <taxon>Oscillospiraceae</taxon>
        <taxon>Ruminiclostridium</taxon>
    </lineage>
</organism>
<proteinExistence type="predicted"/>
<keyword evidence="1" id="KW-0732">Signal</keyword>
<feature type="signal peptide" evidence="1">
    <location>
        <begin position="1"/>
        <end position="22"/>
    </location>
</feature>
<dbReference type="OrthoDB" id="2084693at2"/>
<dbReference type="HOGENOM" id="CLU_1801822_0_0_9"/>
<dbReference type="AlphaFoldDB" id="B8I8Q9"/>
<dbReference type="EMBL" id="CP001348">
    <property type="protein sequence ID" value="ACL75292.1"/>
    <property type="molecule type" value="Genomic_DNA"/>
</dbReference>
<dbReference type="STRING" id="394503.Ccel_0926"/>
<protein>
    <recommendedName>
        <fullName evidence="4">Lipoprotein</fullName>
    </recommendedName>
</protein>
<gene>
    <name evidence="2" type="ordered locus">Ccel_0926</name>
</gene>
<accession>B8I8Q9</accession>
<dbReference type="KEGG" id="cce:Ccel_0926"/>
<reference evidence="2 3" key="1">
    <citation type="submission" date="2009-01" db="EMBL/GenBank/DDBJ databases">
        <title>Complete sequence of Clostridium cellulolyticum H10.</title>
        <authorList>
            <consortium name="US DOE Joint Genome Institute"/>
            <person name="Lucas S."/>
            <person name="Copeland A."/>
            <person name="Lapidus A."/>
            <person name="Glavina del Rio T."/>
            <person name="Dalin E."/>
            <person name="Tice H."/>
            <person name="Bruce D."/>
            <person name="Goodwin L."/>
            <person name="Pitluck S."/>
            <person name="Chertkov O."/>
            <person name="Saunders E."/>
            <person name="Brettin T."/>
            <person name="Detter J.C."/>
            <person name="Han C."/>
            <person name="Larimer F."/>
            <person name="Land M."/>
            <person name="Hauser L."/>
            <person name="Kyrpides N."/>
            <person name="Ivanova N."/>
            <person name="Zhou J."/>
            <person name="Richardson P."/>
        </authorList>
    </citation>
    <scope>NUCLEOTIDE SEQUENCE [LARGE SCALE GENOMIC DNA]</scope>
    <source>
        <strain evidence="3">ATCC 35319 / DSM 5812 / JCM 6584 / H10</strain>
    </source>
</reference>
<keyword evidence="3" id="KW-1185">Reference proteome</keyword>
<name>B8I8Q9_RUMCH</name>
<feature type="chain" id="PRO_5002871445" description="Lipoprotein" evidence="1">
    <location>
        <begin position="23"/>
        <end position="137"/>
    </location>
</feature>
<sequence length="137" mass="15138" precursor="true">MKTIKSITFLLVLTMFFTLALAACGESDTVSYYIISDKQYTEKADLENAAQPEQLTAGQDVYASVYFIESPKGMEYTAKWSINGNVVKTDKQKMHTDKSGMIVFSLEGDKVIAGTLKFEISYGGHTLASKELVIAEE</sequence>
<dbReference type="eggNOG" id="ENOG5033M9T">
    <property type="taxonomic scope" value="Bacteria"/>
</dbReference>